<dbReference type="InterPro" id="IPR037238">
    <property type="entry name" value="YbiA-like_sf"/>
</dbReference>
<feature type="domain" description="NADAR" evidence="1">
    <location>
        <begin position="59"/>
        <end position="217"/>
    </location>
</feature>
<organism evidence="2 3">
    <name type="scientific">Oculimacula yallundae</name>
    <dbReference type="NCBI Taxonomy" id="86028"/>
    <lineage>
        <taxon>Eukaryota</taxon>
        <taxon>Fungi</taxon>
        <taxon>Dikarya</taxon>
        <taxon>Ascomycota</taxon>
        <taxon>Pezizomycotina</taxon>
        <taxon>Leotiomycetes</taxon>
        <taxon>Helotiales</taxon>
        <taxon>Ploettnerulaceae</taxon>
        <taxon>Oculimacula</taxon>
    </lineage>
</organism>
<protein>
    <recommendedName>
        <fullName evidence="1">NADAR domain-containing protein</fullName>
    </recommendedName>
</protein>
<dbReference type="NCBIfam" id="TIGR02464">
    <property type="entry name" value="ribofla_fusion"/>
    <property type="match status" value="1"/>
</dbReference>
<evidence type="ECO:0000313" key="3">
    <source>
        <dbReference type="Proteomes" id="UP001595075"/>
    </source>
</evidence>
<dbReference type="Pfam" id="PF08719">
    <property type="entry name" value="NADAR"/>
    <property type="match status" value="1"/>
</dbReference>
<gene>
    <name evidence="2" type="ORF">VTL71DRAFT_6002</name>
</gene>
<dbReference type="InterPro" id="IPR012816">
    <property type="entry name" value="NADAR"/>
</dbReference>
<dbReference type="CDD" id="cd15457">
    <property type="entry name" value="NADAR"/>
    <property type="match status" value="1"/>
</dbReference>
<evidence type="ECO:0000259" key="1">
    <source>
        <dbReference type="Pfam" id="PF08719"/>
    </source>
</evidence>
<dbReference type="SUPFAM" id="SSF143990">
    <property type="entry name" value="YbiA-like"/>
    <property type="match status" value="1"/>
</dbReference>
<accession>A0ABR4BZ85</accession>
<proteinExistence type="predicted"/>
<dbReference type="Proteomes" id="UP001595075">
    <property type="component" value="Unassembled WGS sequence"/>
</dbReference>
<evidence type="ECO:0000313" key="2">
    <source>
        <dbReference type="EMBL" id="KAL2062930.1"/>
    </source>
</evidence>
<sequence>MAPIKRTTRSPKKPSRRGKVITLSMRPKIIRATKPATKVKMKSASKASINGNDPMEVLFFASTKGEFGFLSQWAVTPFTSPDGTKYRSAEQYMMHQKAIVFEDEASAEKILASNVQTTIKALGRKIANFDDDIWSMYREKIVMDGTYLKFTQSDKKIAKESLKEKLLQTGERQLVEAAPWDKVWGIGFSAAEAPDHEEEWGLNLLGRALMSVRTIIRNGESWVVG</sequence>
<dbReference type="EMBL" id="JAZHXI010000016">
    <property type="protein sequence ID" value="KAL2062930.1"/>
    <property type="molecule type" value="Genomic_DNA"/>
</dbReference>
<keyword evidence="3" id="KW-1185">Reference proteome</keyword>
<reference evidence="2 3" key="1">
    <citation type="journal article" date="2024" name="Commun. Biol.">
        <title>Comparative genomic analysis of thermophilic fungi reveals convergent evolutionary adaptations and gene losses.</title>
        <authorList>
            <person name="Steindorff A.S."/>
            <person name="Aguilar-Pontes M.V."/>
            <person name="Robinson A.J."/>
            <person name="Andreopoulos B."/>
            <person name="LaButti K."/>
            <person name="Kuo A."/>
            <person name="Mondo S."/>
            <person name="Riley R."/>
            <person name="Otillar R."/>
            <person name="Haridas S."/>
            <person name="Lipzen A."/>
            <person name="Grimwood J."/>
            <person name="Schmutz J."/>
            <person name="Clum A."/>
            <person name="Reid I.D."/>
            <person name="Moisan M.C."/>
            <person name="Butler G."/>
            <person name="Nguyen T.T.M."/>
            <person name="Dewar K."/>
            <person name="Conant G."/>
            <person name="Drula E."/>
            <person name="Henrissat B."/>
            <person name="Hansel C."/>
            <person name="Singer S."/>
            <person name="Hutchinson M.I."/>
            <person name="de Vries R.P."/>
            <person name="Natvig D.O."/>
            <person name="Powell A.J."/>
            <person name="Tsang A."/>
            <person name="Grigoriev I.V."/>
        </authorList>
    </citation>
    <scope>NUCLEOTIDE SEQUENCE [LARGE SCALE GENOMIC DNA]</scope>
    <source>
        <strain evidence="2 3">CBS 494.80</strain>
    </source>
</reference>
<name>A0ABR4BZ85_9HELO</name>
<comment type="caution">
    <text evidence="2">The sequence shown here is derived from an EMBL/GenBank/DDBJ whole genome shotgun (WGS) entry which is preliminary data.</text>
</comment>
<dbReference type="Gene3D" id="1.10.357.40">
    <property type="entry name" value="YbiA-like"/>
    <property type="match status" value="1"/>
</dbReference>